<dbReference type="PANTHER" id="PTHR33164">
    <property type="entry name" value="TRANSCRIPTIONAL REGULATOR, MARR FAMILY"/>
    <property type="match status" value="1"/>
</dbReference>
<organism evidence="3 4">
    <name type="scientific">Phytoactinopolyspora halotolerans</name>
    <dbReference type="NCBI Taxonomy" id="1981512"/>
    <lineage>
        <taxon>Bacteria</taxon>
        <taxon>Bacillati</taxon>
        <taxon>Actinomycetota</taxon>
        <taxon>Actinomycetes</taxon>
        <taxon>Jiangellales</taxon>
        <taxon>Jiangellaceae</taxon>
        <taxon>Phytoactinopolyspora</taxon>
    </lineage>
</organism>
<dbReference type="Pfam" id="PF12802">
    <property type="entry name" value="MarR_2"/>
    <property type="match status" value="1"/>
</dbReference>
<evidence type="ECO:0000259" key="2">
    <source>
        <dbReference type="PROSITE" id="PS50995"/>
    </source>
</evidence>
<sequence>MATATDDPIITTESSGLESDLGWAIGRVFRAYIKMFDAAFDQLPGGPRGFHILTAATKSAPRSQLALAQHLGVDRTVMTYLLDDLVAAGLVERQPDPADRRARRIVATDEGRELQRRLESHLAAAEDHLLSSLSDDERSTLRTLLRQVAERVQDLDPVVNTCDVVEDIRRELSGTKRSGTDQKRRVEGSSRPRSAS</sequence>
<dbReference type="RefSeq" id="WP_163737850.1">
    <property type="nucleotide sequence ID" value="NZ_JAAGOA010000007.1"/>
</dbReference>
<dbReference type="Gene3D" id="1.10.10.10">
    <property type="entry name" value="Winged helix-like DNA-binding domain superfamily/Winged helix DNA-binding domain"/>
    <property type="match status" value="1"/>
</dbReference>
<dbReference type="AlphaFoldDB" id="A0A6L9S6F7"/>
<accession>A0A6L9S6F7</accession>
<dbReference type="SUPFAM" id="SSF46785">
    <property type="entry name" value="Winged helix' DNA-binding domain"/>
    <property type="match status" value="1"/>
</dbReference>
<dbReference type="InterPro" id="IPR000835">
    <property type="entry name" value="HTH_MarR-typ"/>
</dbReference>
<feature type="region of interest" description="Disordered" evidence="1">
    <location>
        <begin position="170"/>
        <end position="196"/>
    </location>
</feature>
<dbReference type="PRINTS" id="PR00598">
    <property type="entry name" value="HTHMARR"/>
</dbReference>
<comment type="caution">
    <text evidence="3">The sequence shown here is derived from an EMBL/GenBank/DDBJ whole genome shotgun (WGS) entry which is preliminary data.</text>
</comment>
<dbReference type="PANTHER" id="PTHR33164:SF43">
    <property type="entry name" value="HTH-TYPE TRANSCRIPTIONAL REPRESSOR YETL"/>
    <property type="match status" value="1"/>
</dbReference>
<dbReference type="Proteomes" id="UP000475214">
    <property type="component" value="Unassembled WGS sequence"/>
</dbReference>
<dbReference type="GO" id="GO:0003700">
    <property type="term" value="F:DNA-binding transcription factor activity"/>
    <property type="evidence" value="ECO:0007669"/>
    <property type="project" value="InterPro"/>
</dbReference>
<keyword evidence="4" id="KW-1185">Reference proteome</keyword>
<protein>
    <submittedName>
        <fullName evidence="3">Winged helix-turn-helix transcriptional regulator</fullName>
    </submittedName>
</protein>
<evidence type="ECO:0000256" key="1">
    <source>
        <dbReference type="SAM" id="MobiDB-lite"/>
    </source>
</evidence>
<feature type="compositionally biased region" description="Basic and acidic residues" evidence="1">
    <location>
        <begin position="170"/>
        <end position="190"/>
    </location>
</feature>
<evidence type="ECO:0000313" key="4">
    <source>
        <dbReference type="Proteomes" id="UP000475214"/>
    </source>
</evidence>
<evidence type="ECO:0000313" key="3">
    <source>
        <dbReference type="EMBL" id="NEE01045.1"/>
    </source>
</evidence>
<dbReference type="InterPro" id="IPR039422">
    <property type="entry name" value="MarR/SlyA-like"/>
</dbReference>
<gene>
    <name evidence="3" type="ORF">G1H10_12795</name>
</gene>
<dbReference type="GO" id="GO:0006950">
    <property type="term" value="P:response to stress"/>
    <property type="evidence" value="ECO:0007669"/>
    <property type="project" value="TreeGrafter"/>
</dbReference>
<feature type="domain" description="HTH marR-type" evidence="2">
    <location>
        <begin position="18"/>
        <end position="150"/>
    </location>
</feature>
<dbReference type="PROSITE" id="PS50995">
    <property type="entry name" value="HTH_MARR_2"/>
    <property type="match status" value="1"/>
</dbReference>
<dbReference type="SMART" id="SM00347">
    <property type="entry name" value="HTH_MARR"/>
    <property type="match status" value="1"/>
</dbReference>
<dbReference type="EMBL" id="JAAGOA010000007">
    <property type="protein sequence ID" value="NEE01045.1"/>
    <property type="molecule type" value="Genomic_DNA"/>
</dbReference>
<dbReference type="InterPro" id="IPR036388">
    <property type="entry name" value="WH-like_DNA-bd_sf"/>
</dbReference>
<dbReference type="InterPro" id="IPR036390">
    <property type="entry name" value="WH_DNA-bd_sf"/>
</dbReference>
<proteinExistence type="predicted"/>
<name>A0A6L9S6F7_9ACTN</name>
<reference evidence="3 4" key="1">
    <citation type="submission" date="2020-02" db="EMBL/GenBank/DDBJ databases">
        <authorList>
            <person name="Li X.-J."/>
            <person name="Han X.-M."/>
        </authorList>
    </citation>
    <scope>NUCLEOTIDE SEQUENCE [LARGE SCALE GENOMIC DNA]</scope>
    <source>
        <strain evidence="3 4">CCTCC AB 2017055</strain>
    </source>
</reference>